<dbReference type="PANTHER" id="PTHR16943">
    <property type="entry name" value="2-METHYLCITRATE DEHYDRATASE-RELATED"/>
    <property type="match status" value="1"/>
</dbReference>
<dbReference type="EMBL" id="JBHTNH010000003">
    <property type="protein sequence ID" value="MFD1360921.1"/>
    <property type="molecule type" value="Genomic_DNA"/>
</dbReference>
<dbReference type="InterPro" id="IPR036148">
    <property type="entry name" value="MmgE/PrpD_sf"/>
</dbReference>
<evidence type="ECO:0000259" key="2">
    <source>
        <dbReference type="Pfam" id="PF03972"/>
    </source>
</evidence>
<dbReference type="PANTHER" id="PTHR16943:SF8">
    <property type="entry name" value="2-METHYLCITRATE DEHYDRATASE"/>
    <property type="match status" value="1"/>
</dbReference>
<dbReference type="RefSeq" id="WP_382397966.1">
    <property type="nucleotide sequence ID" value="NZ_JBHTNH010000003.1"/>
</dbReference>
<sequence length="443" mass="49172">MPLSKVSSYIENEKYENLSPEVVTMVKKAFMDFIAAAYAGYQNRVSKITFKNTKWFGEEGCSTIIGREKQVSPFAAAFINGTLSSCMDIDDGHRNAIGHPACMVIPPVLALSELKPVCSGKDFITSILVGYEVGIRCGIIMNSNHEQLFYGSGGWAIFGSAAGAAKTKGLTGNYLQNSLTVGEVYGPTAQCEKSISASSMTKESVGWGAATGLMSVLLAETGFTGPENILMDKHFYRIDSKSVFKTLGKIYEIESIYFKQFPSCKWSHSPITAALKIKEKYNPNIEEISEIVIETFKKALTLNHVSPQSSEAAQYSIPYTVATALCYNAVKPYHVSDRHLKNEKVYNIAKKISLKQADDLESLFPDKRPARLKIIMNDGEIFSEEVHLVKGDSEAPLTWKDLIEKFHVCTEKFLDNEKRSSIIDQVQNLENLTDIRKLTALMR</sequence>
<feature type="domain" description="MmgE/PrpD N-terminal" evidence="2">
    <location>
        <begin position="6"/>
        <end position="233"/>
    </location>
</feature>
<dbReference type="Pfam" id="PF03972">
    <property type="entry name" value="MmgE_PrpD_N"/>
    <property type="match status" value="1"/>
</dbReference>
<proteinExistence type="inferred from homology"/>
<dbReference type="Proteomes" id="UP001597178">
    <property type="component" value="Unassembled WGS sequence"/>
</dbReference>
<dbReference type="Gene3D" id="3.30.1330.120">
    <property type="entry name" value="2-methylcitrate dehydratase PrpD"/>
    <property type="match status" value="1"/>
</dbReference>
<protein>
    <submittedName>
        <fullName evidence="4">MmgE/PrpD family protein</fullName>
    </submittedName>
</protein>
<dbReference type="InterPro" id="IPR042188">
    <property type="entry name" value="MmgE/PrpD_sf_2"/>
</dbReference>
<reference evidence="5" key="1">
    <citation type="journal article" date="2019" name="Int. J. Syst. Evol. Microbiol.">
        <title>The Global Catalogue of Microorganisms (GCM) 10K type strain sequencing project: providing services to taxonomists for standard genome sequencing and annotation.</title>
        <authorList>
            <consortium name="The Broad Institute Genomics Platform"/>
            <consortium name="The Broad Institute Genome Sequencing Center for Infectious Disease"/>
            <person name="Wu L."/>
            <person name="Ma J."/>
        </authorList>
    </citation>
    <scope>NUCLEOTIDE SEQUENCE [LARGE SCALE GENOMIC DNA]</scope>
    <source>
        <strain evidence="5">CCUG 54822</strain>
    </source>
</reference>
<dbReference type="InterPro" id="IPR045336">
    <property type="entry name" value="MmgE_PrpD_N"/>
</dbReference>
<dbReference type="Gene3D" id="1.10.4100.10">
    <property type="entry name" value="2-methylcitrate dehydratase PrpD"/>
    <property type="match status" value="1"/>
</dbReference>
<evidence type="ECO:0000313" key="4">
    <source>
        <dbReference type="EMBL" id="MFD1360921.1"/>
    </source>
</evidence>
<gene>
    <name evidence="4" type="ORF">ACFQ4A_04410</name>
</gene>
<dbReference type="InterPro" id="IPR042183">
    <property type="entry name" value="MmgE/PrpD_sf_1"/>
</dbReference>
<dbReference type="InterPro" id="IPR005656">
    <property type="entry name" value="MmgE_PrpD"/>
</dbReference>
<feature type="domain" description="MmgE/PrpD C-terminal" evidence="3">
    <location>
        <begin position="261"/>
        <end position="429"/>
    </location>
</feature>
<evidence type="ECO:0000256" key="1">
    <source>
        <dbReference type="ARBA" id="ARBA00006174"/>
    </source>
</evidence>
<dbReference type="Pfam" id="PF19305">
    <property type="entry name" value="MmgE_PrpD_C"/>
    <property type="match status" value="1"/>
</dbReference>
<dbReference type="SUPFAM" id="SSF103378">
    <property type="entry name" value="2-methylcitrate dehydratase PrpD"/>
    <property type="match status" value="1"/>
</dbReference>
<dbReference type="InterPro" id="IPR045337">
    <property type="entry name" value="MmgE_PrpD_C"/>
</dbReference>
<organism evidence="4 5">
    <name type="scientific">Lentibacillus salinarum</name>
    <dbReference type="NCBI Taxonomy" id="446820"/>
    <lineage>
        <taxon>Bacteria</taxon>
        <taxon>Bacillati</taxon>
        <taxon>Bacillota</taxon>
        <taxon>Bacilli</taxon>
        <taxon>Bacillales</taxon>
        <taxon>Bacillaceae</taxon>
        <taxon>Lentibacillus</taxon>
    </lineage>
</organism>
<evidence type="ECO:0000259" key="3">
    <source>
        <dbReference type="Pfam" id="PF19305"/>
    </source>
</evidence>
<comment type="caution">
    <text evidence="4">The sequence shown here is derived from an EMBL/GenBank/DDBJ whole genome shotgun (WGS) entry which is preliminary data.</text>
</comment>
<evidence type="ECO:0000313" key="5">
    <source>
        <dbReference type="Proteomes" id="UP001597178"/>
    </source>
</evidence>
<accession>A0ABW3ZRA8</accession>
<name>A0ABW3ZRA8_9BACI</name>
<comment type="similarity">
    <text evidence="1">Belongs to the PrpD family.</text>
</comment>
<keyword evidence="5" id="KW-1185">Reference proteome</keyword>